<dbReference type="GO" id="GO:0007052">
    <property type="term" value="P:mitotic spindle organization"/>
    <property type="evidence" value="ECO:0007669"/>
    <property type="project" value="TreeGrafter"/>
</dbReference>
<dbReference type="GO" id="GO:0000159">
    <property type="term" value="C:protein phosphatase type 2A complex"/>
    <property type="evidence" value="ECO:0007669"/>
    <property type="project" value="TreeGrafter"/>
</dbReference>
<dbReference type="EC" id="5.2.1.8" evidence="8"/>
<dbReference type="AlphaFoldDB" id="A0A6A4HYE8"/>
<dbReference type="GO" id="GO:0003755">
    <property type="term" value="F:peptidyl-prolyl cis-trans isomerase activity"/>
    <property type="evidence" value="ECO:0007669"/>
    <property type="project" value="UniProtKB-KW"/>
</dbReference>
<dbReference type="EMBL" id="ML769432">
    <property type="protein sequence ID" value="KAE9402770.1"/>
    <property type="molecule type" value="Genomic_DNA"/>
</dbReference>
<dbReference type="OrthoDB" id="16120at2759"/>
<evidence type="ECO:0000256" key="6">
    <source>
        <dbReference type="ARBA" id="ARBA00023235"/>
    </source>
</evidence>
<dbReference type="InterPro" id="IPR004327">
    <property type="entry name" value="Phstyr_phstse_ac"/>
</dbReference>
<dbReference type="GO" id="GO:0005634">
    <property type="term" value="C:nucleus"/>
    <property type="evidence" value="ECO:0007669"/>
    <property type="project" value="TreeGrafter"/>
</dbReference>
<dbReference type="GO" id="GO:0008160">
    <property type="term" value="F:protein tyrosine phosphatase activator activity"/>
    <property type="evidence" value="ECO:0007669"/>
    <property type="project" value="TreeGrafter"/>
</dbReference>
<evidence type="ECO:0000256" key="3">
    <source>
        <dbReference type="ARBA" id="ARBA00011019"/>
    </source>
</evidence>
<comment type="subcellular location">
    <subcellularLocation>
        <location evidence="2 8">Cytoplasm</location>
    </subcellularLocation>
</comment>
<evidence type="ECO:0000313" key="11">
    <source>
        <dbReference type="Proteomes" id="UP000799118"/>
    </source>
</evidence>
<dbReference type="Proteomes" id="UP000799118">
    <property type="component" value="Unassembled WGS sequence"/>
</dbReference>
<dbReference type="Pfam" id="PF03095">
    <property type="entry name" value="PTPA"/>
    <property type="match status" value="1"/>
</dbReference>
<gene>
    <name evidence="10" type="ORF">BT96DRAFT_937009</name>
</gene>
<evidence type="ECO:0000256" key="5">
    <source>
        <dbReference type="ARBA" id="ARBA00023110"/>
    </source>
</evidence>
<evidence type="ECO:0000256" key="1">
    <source>
        <dbReference type="ARBA" id="ARBA00000971"/>
    </source>
</evidence>
<keyword evidence="4 8" id="KW-0963">Cytoplasm</keyword>
<evidence type="ECO:0000256" key="7">
    <source>
        <dbReference type="ARBA" id="ARBA00025287"/>
    </source>
</evidence>
<comment type="function">
    <text evidence="7">PPIases accelerate the folding of proteins. It catalyzes the cis-trans isomerization of proline imidic peptide bonds in oligopeptides. Acts as a regulatory subunit for PP2A-like phosphatases modulating their activity or substrate specificity, probably by inducing a conformational change in the catalytic subunit, a direct target of the PPIase. Can reactivate inactive phosphatase PP2A-phosphatase methylesterase complexes (PP2Ai) in presence of ATP and Mg(2+) by dissociating the inactive form from the complex.</text>
</comment>
<accession>A0A6A4HYE8</accession>
<keyword evidence="11" id="KW-1185">Reference proteome</keyword>
<dbReference type="SUPFAM" id="SSF140984">
    <property type="entry name" value="PTPA-like"/>
    <property type="match status" value="1"/>
</dbReference>
<name>A0A6A4HYE8_9AGAR</name>
<comment type="catalytic activity">
    <reaction evidence="1 8">
        <text>[protein]-peptidylproline (omega=180) = [protein]-peptidylproline (omega=0)</text>
        <dbReference type="Rhea" id="RHEA:16237"/>
        <dbReference type="Rhea" id="RHEA-COMP:10747"/>
        <dbReference type="Rhea" id="RHEA-COMP:10748"/>
        <dbReference type="ChEBI" id="CHEBI:83833"/>
        <dbReference type="ChEBI" id="CHEBI:83834"/>
        <dbReference type="EC" id="5.2.1.8"/>
    </reaction>
</comment>
<dbReference type="PANTHER" id="PTHR10012:SF5">
    <property type="entry name" value="SERINE_THREONINE-PROTEIN PHOSPHATASE 2A ACTIVATOR 2"/>
    <property type="match status" value="1"/>
</dbReference>
<evidence type="ECO:0000256" key="4">
    <source>
        <dbReference type="ARBA" id="ARBA00022490"/>
    </source>
</evidence>
<organism evidence="10 11">
    <name type="scientific">Gymnopus androsaceus JB14</name>
    <dbReference type="NCBI Taxonomy" id="1447944"/>
    <lineage>
        <taxon>Eukaryota</taxon>
        <taxon>Fungi</taxon>
        <taxon>Dikarya</taxon>
        <taxon>Basidiomycota</taxon>
        <taxon>Agaricomycotina</taxon>
        <taxon>Agaricomycetes</taxon>
        <taxon>Agaricomycetidae</taxon>
        <taxon>Agaricales</taxon>
        <taxon>Marasmiineae</taxon>
        <taxon>Omphalotaceae</taxon>
        <taxon>Gymnopus</taxon>
    </lineage>
</organism>
<dbReference type="InterPro" id="IPR037218">
    <property type="entry name" value="PTPA_sf"/>
</dbReference>
<dbReference type="Gene3D" id="1.20.120.1150">
    <property type="match status" value="1"/>
</dbReference>
<evidence type="ECO:0000313" key="10">
    <source>
        <dbReference type="EMBL" id="KAE9402770.1"/>
    </source>
</evidence>
<proteinExistence type="inferred from homology"/>
<evidence type="ECO:0000256" key="9">
    <source>
        <dbReference type="SAM" id="MobiDB-lite"/>
    </source>
</evidence>
<dbReference type="InterPro" id="IPR043170">
    <property type="entry name" value="PTPA_C_lid"/>
</dbReference>
<dbReference type="GO" id="GO:0005737">
    <property type="term" value="C:cytoplasm"/>
    <property type="evidence" value="ECO:0007669"/>
    <property type="project" value="UniProtKB-SubCell"/>
</dbReference>
<evidence type="ECO:0000256" key="2">
    <source>
        <dbReference type="ARBA" id="ARBA00004496"/>
    </source>
</evidence>
<comment type="similarity">
    <text evidence="3 8">Belongs to the PTPA-type PPIase family.</text>
</comment>
<keyword evidence="5 8" id="KW-0697">Rotamase</keyword>
<feature type="region of interest" description="Disordered" evidence="9">
    <location>
        <begin position="38"/>
        <end position="58"/>
    </location>
</feature>
<dbReference type="PANTHER" id="PTHR10012">
    <property type="entry name" value="SERINE/THREONINE-PROTEIN PHOSPHATASE 2A REGULATORY SUBUNIT B"/>
    <property type="match status" value="1"/>
</dbReference>
<protein>
    <recommendedName>
        <fullName evidence="8">Serine/threonine-protein phosphatase 2A activator</fullName>
        <ecNumber evidence="8">5.2.1.8</ecNumber>
    </recommendedName>
    <alternativeName>
        <fullName evidence="8">Phosphotyrosyl phosphatase activator</fullName>
    </alternativeName>
</protein>
<evidence type="ECO:0000256" key="8">
    <source>
        <dbReference type="RuleBase" id="RU361210"/>
    </source>
</evidence>
<reference evidence="10" key="1">
    <citation type="journal article" date="2019" name="Environ. Microbiol.">
        <title>Fungal ecological strategies reflected in gene transcription - a case study of two litter decomposers.</title>
        <authorList>
            <person name="Barbi F."/>
            <person name="Kohler A."/>
            <person name="Barry K."/>
            <person name="Baskaran P."/>
            <person name="Daum C."/>
            <person name="Fauchery L."/>
            <person name="Ihrmark K."/>
            <person name="Kuo A."/>
            <person name="LaButti K."/>
            <person name="Lipzen A."/>
            <person name="Morin E."/>
            <person name="Grigoriev I.V."/>
            <person name="Henrissat B."/>
            <person name="Lindahl B."/>
            <person name="Martin F."/>
        </authorList>
    </citation>
    <scope>NUCLEOTIDE SEQUENCE</scope>
    <source>
        <strain evidence="10">JB14</strain>
    </source>
</reference>
<sequence length="220" mass="24385">MEEWSESDRNQTKKEDRTIVQILQLLEKATIWSNGLAEEAQQEPGWPEGSDSPMLDDISPVKTWDKVKQGMIKMYKAEVMDKLPWLPASIYADFSDVRSGHAHPLSHLPSAGVGGIDGDLDGAGKREVGETVVEFVYLRRLAEQAKVATGPRNLLLSSVRLAGLKYAISDKDGHVNSKKSLKIPKKSPGAPTCVYVHYTALDTSFKVFEDILGRVIRYST</sequence>
<keyword evidence="6 8" id="KW-0413">Isomerase</keyword>